<dbReference type="EMBL" id="BARS01042613">
    <property type="protein sequence ID" value="GAG30707.1"/>
    <property type="molecule type" value="Genomic_DNA"/>
</dbReference>
<protein>
    <submittedName>
        <fullName evidence="1">Uncharacterized protein</fullName>
    </submittedName>
</protein>
<organism evidence="1">
    <name type="scientific">marine sediment metagenome</name>
    <dbReference type="NCBI Taxonomy" id="412755"/>
    <lineage>
        <taxon>unclassified sequences</taxon>
        <taxon>metagenomes</taxon>
        <taxon>ecological metagenomes</taxon>
    </lineage>
</organism>
<name>X0X5M9_9ZZZZ</name>
<proteinExistence type="predicted"/>
<accession>X0X5M9</accession>
<sequence length="107" mass="12537">MYELIIEIENTNANKYDFNLFLESYSYNSIVYNDNNAVTITFSVEPQQSIKDAIINKYNAYLPADLDNVTAKEYTDKLKLMYAYLMNRALSSSMEKEGDDEYLKKQR</sequence>
<feature type="non-terminal residue" evidence="1">
    <location>
        <position position="107"/>
    </location>
</feature>
<gene>
    <name evidence="1" type="ORF">S01H1_64640</name>
</gene>
<comment type="caution">
    <text evidence="1">The sequence shown here is derived from an EMBL/GenBank/DDBJ whole genome shotgun (WGS) entry which is preliminary data.</text>
</comment>
<reference evidence="1" key="1">
    <citation type="journal article" date="2014" name="Front. Microbiol.">
        <title>High frequency of phylogenetically diverse reductive dehalogenase-homologous genes in deep subseafloor sedimentary metagenomes.</title>
        <authorList>
            <person name="Kawai M."/>
            <person name="Futagami T."/>
            <person name="Toyoda A."/>
            <person name="Takaki Y."/>
            <person name="Nishi S."/>
            <person name="Hori S."/>
            <person name="Arai W."/>
            <person name="Tsubouchi T."/>
            <person name="Morono Y."/>
            <person name="Uchiyama I."/>
            <person name="Ito T."/>
            <person name="Fujiyama A."/>
            <person name="Inagaki F."/>
            <person name="Takami H."/>
        </authorList>
    </citation>
    <scope>NUCLEOTIDE SEQUENCE</scope>
    <source>
        <strain evidence="1">Expedition CK06-06</strain>
    </source>
</reference>
<evidence type="ECO:0000313" key="1">
    <source>
        <dbReference type="EMBL" id="GAG30707.1"/>
    </source>
</evidence>
<dbReference type="AlphaFoldDB" id="X0X5M9"/>